<sequence length="122" mass="13351">MKLTCESPNPSKKEHNKATDGSGGVKYAEVIKEEKSERDLSMIFVSPMSVVSPRFALFGKFKKIKKNAMTCTINPRITIGSRPILFDVLAPSNPNRTPPETSPTPMKIPDKPTSCLADSPMA</sequence>
<protein>
    <submittedName>
        <fullName evidence="2">CLUMA_CG006873, isoform A</fullName>
    </submittedName>
</protein>
<accession>A0A1J1I166</accession>
<keyword evidence="3" id="KW-1185">Reference proteome</keyword>
<feature type="region of interest" description="Disordered" evidence="1">
    <location>
        <begin position="91"/>
        <end position="122"/>
    </location>
</feature>
<feature type="compositionally biased region" description="Polar residues" evidence="1">
    <location>
        <begin position="1"/>
        <end position="10"/>
    </location>
</feature>
<proteinExistence type="predicted"/>
<evidence type="ECO:0000313" key="3">
    <source>
        <dbReference type="Proteomes" id="UP000183832"/>
    </source>
</evidence>
<organism evidence="2 3">
    <name type="scientific">Clunio marinus</name>
    <dbReference type="NCBI Taxonomy" id="568069"/>
    <lineage>
        <taxon>Eukaryota</taxon>
        <taxon>Metazoa</taxon>
        <taxon>Ecdysozoa</taxon>
        <taxon>Arthropoda</taxon>
        <taxon>Hexapoda</taxon>
        <taxon>Insecta</taxon>
        <taxon>Pterygota</taxon>
        <taxon>Neoptera</taxon>
        <taxon>Endopterygota</taxon>
        <taxon>Diptera</taxon>
        <taxon>Nematocera</taxon>
        <taxon>Chironomoidea</taxon>
        <taxon>Chironomidae</taxon>
        <taxon>Clunio</taxon>
    </lineage>
</organism>
<dbReference type="EMBL" id="CVRI01000037">
    <property type="protein sequence ID" value="CRK93332.1"/>
    <property type="molecule type" value="Genomic_DNA"/>
</dbReference>
<evidence type="ECO:0000256" key="1">
    <source>
        <dbReference type="SAM" id="MobiDB-lite"/>
    </source>
</evidence>
<reference evidence="2 3" key="1">
    <citation type="submission" date="2015-04" db="EMBL/GenBank/DDBJ databases">
        <authorList>
            <person name="Syromyatnikov M.Y."/>
            <person name="Popov V.N."/>
        </authorList>
    </citation>
    <scope>NUCLEOTIDE SEQUENCE [LARGE SCALE GENOMIC DNA]</scope>
</reference>
<name>A0A1J1I166_9DIPT</name>
<feature type="region of interest" description="Disordered" evidence="1">
    <location>
        <begin position="1"/>
        <end position="24"/>
    </location>
</feature>
<dbReference type="Proteomes" id="UP000183832">
    <property type="component" value="Unassembled WGS sequence"/>
</dbReference>
<evidence type="ECO:0000313" key="2">
    <source>
        <dbReference type="EMBL" id="CRK93332.1"/>
    </source>
</evidence>
<dbReference type="AlphaFoldDB" id="A0A1J1I166"/>
<gene>
    <name evidence="2" type="ORF">CLUMA_CG006873</name>
</gene>